<feature type="binding site" evidence="5">
    <location>
        <position position="258"/>
    </location>
    <ligand>
        <name>Mn(2+)</name>
        <dbReference type="ChEBI" id="CHEBI:29035"/>
        <label>1</label>
    </ligand>
</feature>
<dbReference type="PANTHER" id="PTHR11358:SF35">
    <property type="entry name" value="FORMIMIDOYLGLUTAMASE"/>
    <property type="match status" value="1"/>
</dbReference>
<dbReference type="Gene3D" id="3.40.800.10">
    <property type="entry name" value="Ureohydrolase domain"/>
    <property type="match status" value="1"/>
</dbReference>
<keyword evidence="8" id="KW-1185">Reference proteome</keyword>
<dbReference type="GO" id="GO:0033389">
    <property type="term" value="P:putrescine biosynthetic process from arginine, via agmatine"/>
    <property type="evidence" value="ECO:0007669"/>
    <property type="project" value="TreeGrafter"/>
</dbReference>
<dbReference type="InterPro" id="IPR023696">
    <property type="entry name" value="Ureohydrolase_dom_sf"/>
</dbReference>
<proteinExistence type="inferred from homology"/>
<dbReference type="InterPro" id="IPR006035">
    <property type="entry name" value="Ureohydrolase"/>
</dbReference>
<name>A0A2N5HNX1_9BACI</name>
<dbReference type="CDD" id="cd09990">
    <property type="entry name" value="Agmatinase-like"/>
    <property type="match status" value="1"/>
</dbReference>
<evidence type="ECO:0000313" key="7">
    <source>
        <dbReference type="EMBL" id="PLS07167.1"/>
    </source>
</evidence>
<accession>A0A2N5HNX1</accession>
<dbReference type="PANTHER" id="PTHR11358">
    <property type="entry name" value="ARGINASE/AGMATINASE"/>
    <property type="match status" value="1"/>
</dbReference>
<dbReference type="GO" id="GO:0046872">
    <property type="term" value="F:metal ion binding"/>
    <property type="evidence" value="ECO:0007669"/>
    <property type="project" value="UniProtKB-KW"/>
</dbReference>
<keyword evidence="1 5" id="KW-0479">Metal-binding</keyword>
<keyword evidence="2" id="KW-0378">Hydrolase</keyword>
<feature type="binding site" evidence="5">
    <location>
        <position position="166"/>
    </location>
    <ligand>
        <name>Mn(2+)</name>
        <dbReference type="ChEBI" id="CHEBI:29035"/>
        <label>1</label>
    </ligand>
</feature>
<feature type="binding site" evidence="5">
    <location>
        <position position="164"/>
    </location>
    <ligand>
        <name>Mn(2+)</name>
        <dbReference type="ChEBI" id="CHEBI:29035"/>
        <label>1</label>
    </ligand>
</feature>
<protein>
    <submittedName>
        <fullName evidence="7">Formimidoylglutamase</fullName>
    </submittedName>
</protein>
<feature type="binding site" evidence="5">
    <location>
        <position position="256"/>
    </location>
    <ligand>
        <name>Mn(2+)</name>
        <dbReference type="ChEBI" id="CHEBI:29035"/>
        <label>1</label>
    </ligand>
</feature>
<comment type="cofactor">
    <cofactor evidence="5">
        <name>Mn(2+)</name>
        <dbReference type="ChEBI" id="CHEBI:29035"/>
    </cofactor>
    <text evidence="5">Binds 2 manganese ions per subunit.</text>
</comment>
<dbReference type="AlphaFoldDB" id="A0A2N5HNX1"/>
<comment type="caution">
    <text evidence="7">The sequence shown here is derived from an EMBL/GenBank/DDBJ whole genome shotgun (WGS) entry which is preliminary data.</text>
</comment>
<evidence type="ECO:0000256" key="5">
    <source>
        <dbReference type="PIRSR" id="PIRSR036979-1"/>
    </source>
</evidence>
<dbReference type="Proteomes" id="UP000234950">
    <property type="component" value="Unassembled WGS sequence"/>
</dbReference>
<feature type="binding site" evidence="5">
    <location>
        <position position="168"/>
    </location>
    <ligand>
        <name>Mn(2+)</name>
        <dbReference type="ChEBI" id="CHEBI:29035"/>
        <label>1</label>
    </ligand>
</feature>
<evidence type="ECO:0000256" key="2">
    <source>
        <dbReference type="ARBA" id="ARBA00022801"/>
    </source>
</evidence>
<dbReference type="PROSITE" id="PS51409">
    <property type="entry name" value="ARGINASE_2"/>
    <property type="match status" value="1"/>
</dbReference>
<evidence type="ECO:0000256" key="3">
    <source>
        <dbReference type="ARBA" id="ARBA00022808"/>
    </source>
</evidence>
<dbReference type="GO" id="GO:0006547">
    <property type="term" value="P:L-histidine metabolic process"/>
    <property type="evidence" value="ECO:0007669"/>
    <property type="project" value="UniProtKB-KW"/>
</dbReference>
<sequence>MKSFLFPKLNPPSFIWVRPEASAQVTKVHEWIQPLTTDSNPEQTRNADVVIVGVPLSRSSISPSGASEFPDAFRRAWKGFTTYNIDEDLDLADLMALDVGDVPMHVTDIRRCHDNIVEASATIHRNFTNSTVAAIGGDHSITAMMVKGLHWAKPQEKIGILQFDTHFDLRSLAENGPSNGTPMRNLIDSGVVNGDDLYNIGLHGFFNTKDLKQYADEKGVNYITLRQARKRGVAKTVTQCLKKLEEKVDAIYLTVDMDVLDIAYAPGVPASTPGGMTSAELLDGVFTAAKHPKVKAIDIVCLDPLRDTPVQPTVKLGTHVLLTFLTGVMIRKVTGTEKWVNKLNKE</sequence>
<keyword evidence="4 5" id="KW-0464">Manganese</keyword>
<evidence type="ECO:0000256" key="6">
    <source>
        <dbReference type="PROSITE-ProRule" id="PRU00742"/>
    </source>
</evidence>
<dbReference type="Pfam" id="PF00491">
    <property type="entry name" value="Arginase"/>
    <property type="match status" value="1"/>
</dbReference>
<comment type="similarity">
    <text evidence="6">Belongs to the arginase family.</text>
</comment>
<dbReference type="PRINTS" id="PR00116">
    <property type="entry name" value="ARGINASE"/>
</dbReference>
<dbReference type="GO" id="GO:0008783">
    <property type="term" value="F:agmatinase activity"/>
    <property type="evidence" value="ECO:0007669"/>
    <property type="project" value="TreeGrafter"/>
</dbReference>
<dbReference type="RefSeq" id="WP_101646908.1">
    <property type="nucleotide sequence ID" value="NZ_PGVE01000028.1"/>
</dbReference>
<dbReference type="EMBL" id="PGVE01000028">
    <property type="protein sequence ID" value="PLS07167.1"/>
    <property type="molecule type" value="Genomic_DNA"/>
</dbReference>
<organism evidence="7 8">
    <name type="scientific">Neobacillus cucumis</name>
    <dbReference type="NCBI Taxonomy" id="1740721"/>
    <lineage>
        <taxon>Bacteria</taxon>
        <taxon>Bacillati</taxon>
        <taxon>Bacillota</taxon>
        <taxon>Bacilli</taxon>
        <taxon>Bacillales</taxon>
        <taxon>Bacillaceae</taxon>
        <taxon>Neobacillus</taxon>
    </lineage>
</organism>
<gene>
    <name evidence="7" type="ORF">CVD27_05660</name>
</gene>
<dbReference type="PIRSF" id="PIRSF036979">
    <property type="entry name" value="Arginase"/>
    <property type="match status" value="1"/>
</dbReference>
<evidence type="ECO:0000256" key="4">
    <source>
        <dbReference type="ARBA" id="ARBA00023211"/>
    </source>
</evidence>
<evidence type="ECO:0000313" key="8">
    <source>
        <dbReference type="Proteomes" id="UP000234950"/>
    </source>
</evidence>
<keyword evidence="3" id="KW-0369">Histidine metabolism</keyword>
<feature type="binding site" evidence="5">
    <location>
        <position position="139"/>
    </location>
    <ligand>
        <name>Mn(2+)</name>
        <dbReference type="ChEBI" id="CHEBI:29035"/>
        <label>1</label>
    </ligand>
</feature>
<dbReference type="OrthoDB" id="9788689at2"/>
<evidence type="ECO:0000256" key="1">
    <source>
        <dbReference type="ARBA" id="ARBA00022723"/>
    </source>
</evidence>
<dbReference type="SUPFAM" id="SSF52768">
    <property type="entry name" value="Arginase/deacetylase"/>
    <property type="match status" value="1"/>
</dbReference>
<reference evidence="7 8" key="1">
    <citation type="submission" date="2017-11" db="EMBL/GenBank/DDBJ databases">
        <title>Comparitive Functional Genomics of Dry Heat Resistant strains isolated from the Viking Spacecraft.</title>
        <authorList>
            <person name="Seuylemezian A."/>
            <person name="Cooper K."/>
            <person name="Vaishampayan P."/>
        </authorList>
    </citation>
    <scope>NUCLEOTIDE SEQUENCE [LARGE SCALE GENOMIC DNA]</scope>
    <source>
        <strain evidence="7 8">V32-6</strain>
    </source>
</reference>